<dbReference type="AlphaFoldDB" id="A0A7R8V345"/>
<dbReference type="InterPro" id="IPR001254">
    <property type="entry name" value="Trypsin_dom"/>
</dbReference>
<accession>A0A7R8V345</accession>
<feature type="signal peptide" evidence="6">
    <location>
        <begin position="1"/>
        <end position="20"/>
    </location>
</feature>
<keyword evidence="4" id="KW-1015">Disulfide bond</keyword>
<gene>
    <name evidence="8" type="ORF">HERILL_LOCUS14392</name>
</gene>
<dbReference type="GO" id="GO:0004252">
    <property type="term" value="F:serine-type endopeptidase activity"/>
    <property type="evidence" value="ECO:0007669"/>
    <property type="project" value="InterPro"/>
</dbReference>
<dbReference type="GO" id="GO:0005576">
    <property type="term" value="C:extracellular region"/>
    <property type="evidence" value="ECO:0007669"/>
    <property type="project" value="UniProtKB-SubCell"/>
</dbReference>
<evidence type="ECO:0000256" key="5">
    <source>
        <dbReference type="ARBA" id="ARBA00023180"/>
    </source>
</evidence>
<protein>
    <recommendedName>
        <fullName evidence="7">Peptidase S1 domain-containing protein</fullName>
    </recommendedName>
</protein>
<reference evidence="8 9" key="1">
    <citation type="submission" date="2020-11" db="EMBL/GenBank/DDBJ databases">
        <authorList>
            <person name="Wallbank WR R."/>
            <person name="Pardo Diaz C."/>
            <person name="Kozak K."/>
            <person name="Martin S."/>
            <person name="Jiggins C."/>
            <person name="Moest M."/>
            <person name="Warren A I."/>
            <person name="Generalovic N T."/>
            <person name="Byers J.R.P. K."/>
            <person name="Montejo-Kovacevich G."/>
            <person name="Yen C E."/>
        </authorList>
    </citation>
    <scope>NUCLEOTIDE SEQUENCE [LARGE SCALE GENOMIC DNA]</scope>
</reference>
<feature type="chain" id="PRO_5031091648" description="Peptidase S1 domain-containing protein" evidence="6">
    <location>
        <begin position="21"/>
        <end position="270"/>
    </location>
</feature>
<keyword evidence="9" id="KW-1185">Reference proteome</keyword>
<comment type="subcellular location">
    <subcellularLocation>
        <location evidence="1">Secreted</location>
    </subcellularLocation>
</comment>
<dbReference type="Proteomes" id="UP000594454">
    <property type="component" value="Chromosome 6"/>
</dbReference>
<dbReference type="Pfam" id="PF00089">
    <property type="entry name" value="Trypsin"/>
    <property type="match status" value="1"/>
</dbReference>
<keyword evidence="2" id="KW-0964">Secreted</keyword>
<evidence type="ECO:0000313" key="9">
    <source>
        <dbReference type="Proteomes" id="UP000594454"/>
    </source>
</evidence>
<dbReference type="FunFam" id="2.40.10.10:FF:000068">
    <property type="entry name" value="transmembrane protease serine 2"/>
    <property type="match status" value="1"/>
</dbReference>
<dbReference type="InterPro" id="IPR018114">
    <property type="entry name" value="TRYPSIN_HIS"/>
</dbReference>
<dbReference type="PROSITE" id="PS00134">
    <property type="entry name" value="TRYPSIN_HIS"/>
    <property type="match status" value="1"/>
</dbReference>
<evidence type="ECO:0000259" key="7">
    <source>
        <dbReference type="PROSITE" id="PS50240"/>
    </source>
</evidence>
<dbReference type="SMART" id="SM00020">
    <property type="entry name" value="Tryp_SPc"/>
    <property type="match status" value="1"/>
</dbReference>
<dbReference type="InterPro" id="IPR001314">
    <property type="entry name" value="Peptidase_S1A"/>
</dbReference>
<evidence type="ECO:0000313" key="8">
    <source>
        <dbReference type="EMBL" id="CAD7092000.1"/>
    </source>
</evidence>
<keyword evidence="5" id="KW-0325">Glycoprotein</keyword>
<evidence type="ECO:0000256" key="6">
    <source>
        <dbReference type="SAM" id="SignalP"/>
    </source>
</evidence>
<organism evidence="8 9">
    <name type="scientific">Hermetia illucens</name>
    <name type="common">Black soldier fly</name>
    <dbReference type="NCBI Taxonomy" id="343691"/>
    <lineage>
        <taxon>Eukaryota</taxon>
        <taxon>Metazoa</taxon>
        <taxon>Ecdysozoa</taxon>
        <taxon>Arthropoda</taxon>
        <taxon>Hexapoda</taxon>
        <taxon>Insecta</taxon>
        <taxon>Pterygota</taxon>
        <taxon>Neoptera</taxon>
        <taxon>Endopterygota</taxon>
        <taxon>Diptera</taxon>
        <taxon>Brachycera</taxon>
        <taxon>Stratiomyomorpha</taxon>
        <taxon>Stratiomyidae</taxon>
        <taxon>Hermetiinae</taxon>
        <taxon>Hermetia</taxon>
    </lineage>
</organism>
<feature type="domain" description="Peptidase S1" evidence="7">
    <location>
        <begin position="36"/>
        <end position="259"/>
    </location>
</feature>
<sequence length="270" mass="29736">MVRFLVFPLVALVIISFVSGAAVPKGLLPTYRYGRIIGGTPISIAEVPYMAQIVNYGAQYCGATIISNDAVVTAAHCLVGLIERWTKIRVGTNHRNSGTLLPIRKMVAHENFESVEKGNDVALIWLQEPLTFTSLIQKIPLVDPNTIVQPGQIALVTGWGYMMLNGYMPDQLMGVQVPIIDRKECNADYEGIITEDMLCAGYPEGQKDACDGDSGGPMKRAKYESLLYSNVTRKQIAIARNVLIAREILFFSKLRNILVSSKNNQTEVEA</sequence>
<evidence type="ECO:0000256" key="4">
    <source>
        <dbReference type="ARBA" id="ARBA00023157"/>
    </source>
</evidence>
<evidence type="ECO:0000256" key="3">
    <source>
        <dbReference type="ARBA" id="ARBA00022729"/>
    </source>
</evidence>
<dbReference type="Gene3D" id="2.40.10.10">
    <property type="entry name" value="Trypsin-like serine proteases"/>
    <property type="match status" value="1"/>
</dbReference>
<dbReference type="PROSITE" id="PS50240">
    <property type="entry name" value="TRYPSIN_DOM"/>
    <property type="match status" value="1"/>
</dbReference>
<dbReference type="CDD" id="cd00190">
    <property type="entry name" value="Tryp_SPc"/>
    <property type="match status" value="1"/>
</dbReference>
<dbReference type="FunFam" id="2.40.10.10:FF:000054">
    <property type="entry name" value="Complement C1r subcomponent"/>
    <property type="match status" value="1"/>
</dbReference>
<evidence type="ECO:0000256" key="1">
    <source>
        <dbReference type="ARBA" id="ARBA00004613"/>
    </source>
</evidence>
<dbReference type="PANTHER" id="PTHR24252">
    <property type="entry name" value="ACROSIN-RELATED"/>
    <property type="match status" value="1"/>
</dbReference>
<dbReference type="EMBL" id="LR899014">
    <property type="protein sequence ID" value="CAD7092000.1"/>
    <property type="molecule type" value="Genomic_DNA"/>
</dbReference>
<dbReference type="OrthoDB" id="10059102at2759"/>
<keyword evidence="3 6" id="KW-0732">Signal</keyword>
<dbReference type="InParanoid" id="A0A7R8V345"/>
<dbReference type="GO" id="GO:0006508">
    <property type="term" value="P:proteolysis"/>
    <property type="evidence" value="ECO:0007669"/>
    <property type="project" value="InterPro"/>
</dbReference>
<dbReference type="PANTHER" id="PTHR24252:SF7">
    <property type="entry name" value="HYALIN"/>
    <property type="match status" value="1"/>
</dbReference>
<dbReference type="SUPFAM" id="SSF50494">
    <property type="entry name" value="Trypsin-like serine proteases"/>
    <property type="match status" value="1"/>
</dbReference>
<dbReference type="PRINTS" id="PR00722">
    <property type="entry name" value="CHYMOTRYPSIN"/>
</dbReference>
<evidence type="ECO:0000256" key="2">
    <source>
        <dbReference type="ARBA" id="ARBA00022525"/>
    </source>
</evidence>
<proteinExistence type="predicted"/>
<dbReference type="InterPro" id="IPR009003">
    <property type="entry name" value="Peptidase_S1_PA"/>
</dbReference>
<name>A0A7R8V345_HERIL</name>
<dbReference type="InterPro" id="IPR043504">
    <property type="entry name" value="Peptidase_S1_PA_chymotrypsin"/>
</dbReference>